<dbReference type="PANTHER" id="PTHR42951">
    <property type="entry name" value="METALLO-BETA-LACTAMASE DOMAIN-CONTAINING"/>
    <property type="match status" value="1"/>
</dbReference>
<dbReference type="Proteomes" id="UP001056035">
    <property type="component" value="Chromosome"/>
</dbReference>
<dbReference type="Gene3D" id="3.60.15.10">
    <property type="entry name" value="Ribonuclease Z/Hydroxyacylglutathione hydrolase-like"/>
    <property type="match status" value="1"/>
</dbReference>
<dbReference type="InterPro" id="IPR036866">
    <property type="entry name" value="RibonucZ/Hydroxyglut_hydro"/>
</dbReference>
<keyword evidence="3" id="KW-1185">Reference proteome</keyword>
<feature type="domain" description="Metallo-beta-lactamase" evidence="1">
    <location>
        <begin position="24"/>
        <end position="239"/>
    </location>
</feature>
<dbReference type="PANTHER" id="PTHR42951:SF4">
    <property type="entry name" value="ACYL-COENZYME A THIOESTERASE MBLAC2"/>
    <property type="match status" value="1"/>
</dbReference>
<protein>
    <submittedName>
        <fullName evidence="2">MBL fold metallo-hydrolase</fullName>
    </submittedName>
</protein>
<dbReference type="InterPro" id="IPR001279">
    <property type="entry name" value="Metallo-B-lactamas"/>
</dbReference>
<evidence type="ECO:0000313" key="2">
    <source>
        <dbReference type="EMBL" id="UTI65252.1"/>
    </source>
</evidence>
<dbReference type="SMART" id="SM00849">
    <property type="entry name" value="Lactamase_B"/>
    <property type="match status" value="1"/>
</dbReference>
<name>A0ABY5DWK9_9ACTN</name>
<dbReference type="RefSeq" id="WP_254571938.1">
    <property type="nucleotide sequence ID" value="NZ_CP098502.1"/>
</dbReference>
<evidence type="ECO:0000259" key="1">
    <source>
        <dbReference type="SMART" id="SM00849"/>
    </source>
</evidence>
<organism evidence="2 3">
    <name type="scientific">Paraconexibacter antarcticus</name>
    <dbReference type="NCBI Taxonomy" id="2949664"/>
    <lineage>
        <taxon>Bacteria</taxon>
        <taxon>Bacillati</taxon>
        <taxon>Actinomycetota</taxon>
        <taxon>Thermoleophilia</taxon>
        <taxon>Solirubrobacterales</taxon>
        <taxon>Paraconexibacteraceae</taxon>
        <taxon>Paraconexibacter</taxon>
    </lineage>
</organism>
<proteinExistence type="predicted"/>
<dbReference type="EMBL" id="CP098502">
    <property type="protein sequence ID" value="UTI65252.1"/>
    <property type="molecule type" value="Genomic_DNA"/>
</dbReference>
<reference evidence="2 3" key="1">
    <citation type="submission" date="2022-06" db="EMBL/GenBank/DDBJ databases">
        <title>Paraconexibacter antarcticus.</title>
        <authorList>
            <person name="Kim C.S."/>
        </authorList>
    </citation>
    <scope>NUCLEOTIDE SEQUENCE [LARGE SCALE GENOMIC DNA]</scope>
    <source>
        <strain evidence="2 3">02-257</strain>
    </source>
</reference>
<dbReference type="InterPro" id="IPR050855">
    <property type="entry name" value="NDM-1-like"/>
</dbReference>
<gene>
    <name evidence="2" type="ORF">NBH00_03340</name>
</gene>
<dbReference type="Pfam" id="PF00753">
    <property type="entry name" value="Lactamase_B"/>
    <property type="match status" value="1"/>
</dbReference>
<accession>A0ABY5DWK9</accession>
<evidence type="ECO:0000313" key="3">
    <source>
        <dbReference type="Proteomes" id="UP001056035"/>
    </source>
</evidence>
<dbReference type="SUPFAM" id="SSF56281">
    <property type="entry name" value="Metallo-hydrolase/oxidoreductase"/>
    <property type="match status" value="1"/>
</dbReference>
<sequence>MRPHEWFHVQPLAAGVWQLTEPGHVAMWLVVGPGRAVLIDTGCGLAPLRPLVDELAGGVPVTVAQTHHHMDHVGGSHEFTEVLIHPAGVEGLAAGVPADRLAGYREYALAQEEAAAAYADLDDRFFHLLRDEYRPRPLPAALRDGTWSIAPVTATGTLEEGDVLDLGGGRSLAVMHTPGHSPADLSFELVGEGLLFGGDTVNTGPVYVQNPDSSLTLLRGSLARLADRAPALTRVFCSHFMRTAVPPSYLQAQVDALDALLAGEIATRPAVDCVGTAVDEAVFDGFSFFVPRGWTARTAAAHAEEAAA</sequence>